<dbReference type="InterPro" id="IPR015421">
    <property type="entry name" value="PyrdxlP-dep_Trfase_major"/>
</dbReference>
<dbReference type="InterPro" id="IPR005861">
    <property type="entry name" value="HisP_aminotrans"/>
</dbReference>
<evidence type="ECO:0000256" key="4">
    <source>
        <dbReference type="ARBA" id="ARBA00022576"/>
    </source>
</evidence>
<evidence type="ECO:0000256" key="8">
    <source>
        <dbReference type="HAMAP-Rule" id="MF_01023"/>
    </source>
</evidence>
<dbReference type="InterPro" id="IPR050106">
    <property type="entry name" value="HistidinolP_aminotransfase"/>
</dbReference>
<name>W6RVL5_9CLOT</name>
<dbReference type="GO" id="GO:0030170">
    <property type="term" value="F:pyridoxal phosphate binding"/>
    <property type="evidence" value="ECO:0007669"/>
    <property type="project" value="InterPro"/>
</dbReference>
<keyword evidence="11" id="KW-1185">Reference proteome</keyword>
<comment type="similarity">
    <text evidence="8">Belongs to the class-II pyridoxal-phosphate-dependent aminotransferase family. Histidinol-phosphate aminotransferase subfamily.</text>
</comment>
<dbReference type="Pfam" id="PF00155">
    <property type="entry name" value="Aminotran_1_2"/>
    <property type="match status" value="1"/>
</dbReference>
<keyword evidence="4 8" id="KW-0032">Aminotransferase</keyword>
<evidence type="ECO:0000256" key="7">
    <source>
        <dbReference type="ARBA" id="ARBA00047481"/>
    </source>
</evidence>
<evidence type="ECO:0000259" key="9">
    <source>
        <dbReference type="Pfam" id="PF00155"/>
    </source>
</evidence>
<gene>
    <name evidence="10" type="primary">hisC1</name>
    <name evidence="8" type="synonym">hisC</name>
    <name evidence="10" type="ORF">CM240_0484</name>
</gene>
<feature type="modified residue" description="N6-(pyridoxal phosphate)lysine" evidence="8">
    <location>
        <position position="210"/>
    </location>
</feature>
<dbReference type="EMBL" id="HG917868">
    <property type="protein sequence ID" value="CDM67649.1"/>
    <property type="molecule type" value="Genomic_DNA"/>
</dbReference>
<keyword evidence="8" id="KW-0368">Histidine biosynthesis</keyword>
<dbReference type="AlphaFoldDB" id="W6RVL5"/>
<dbReference type="CDD" id="cd00609">
    <property type="entry name" value="AAT_like"/>
    <property type="match status" value="1"/>
</dbReference>
<feature type="domain" description="Aminotransferase class I/classII large" evidence="9">
    <location>
        <begin position="25"/>
        <end position="347"/>
    </location>
</feature>
<comment type="cofactor">
    <cofactor evidence="1 8">
        <name>pyridoxal 5'-phosphate</name>
        <dbReference type="ChEBI" id="CHEBI:597326"/>
    </cofactor>
</comment>
<sequence length="352" mass="40013">MSKYWNSTVKQLQPYVPGEQPKDMKYIKLNTNESPYPPSPRVLEAISEGNNGTLRLYPDPNTDNLRNVVAEYYDIDKDEVFVGNGSDEVLAFSFMTFFSPEKKVLFPDITYSFYKVYAKLLNLDTEIIPLDEEFNIPIEKLCKNSGGVVLANPNAPTSKEVSIDDIKRILESNRDNVVIVDEAYIDFGGASVVNLIKDYDNLLVVQTLSKSRALAGLRVGFALGSKELIEGLNRLKNSINSYTIDRIAIVGAIAAFEDEAYFKELTSKIINTREETIVKLRDIGFKVMDSKANFVFVSHKKMKAEEIFKELRKKGILVRYFNEPRINNFLRITIGTDEEMKTLIEELKNILN</sequence>
<organism evidence="10 11">
    <name type="scientific">Clostridium bornimense</name>
    <dbReference type="NCBI Taxonomy" id="1216932"/>
    <lineage>
        <taxon>Bacteria</taxon>
        <taxon>Bacillati</taxon>
        <taxon>Bacillota</taxon>
        <taxon>Clostridia</taxon>
        <taxon>Eubacteriales</taxon>
        <taxon>Clostridiaceae</taxon>
        <taxon>Clostridium</taxon>
    </lineage>
</organism>
<keyword evidence="5 8" id="KW-0808">Transferase</keyword>
<protein>
    <recommendedName>
        <fullName evidence="8">Histidinol-phosphate aminotransferase</fullName>
        <ecNumber evidence="8">2.6.1.9</ecNumber>
    </recommendedName>
    <alternativeName>
        <fullName evidence="8">Imidazole acetol-phosphate transaminase</fullName>
    </alternativeName>
</protein>
<dbReference type="InterPro" id="IPR001917">
    <property type="entry name" value="Aminotrans_II_pyridoxalP_BS"/>
</dbReference>
<dbReference type="STRING" id="1216932.CM240_0484"/>
<comment type="catalytic activity">
    <reaction evidence="7 8">
        <text>L-histidinol phosphate + 2-oxoglutarate = 3-(imidazol-4-yl)-2-oxopropyl phosphate + L-glutamate</text>
        <dbReference type="Rhea" id="RHEA:23744"/>
        <dbReference type="ChEBI" id="CHEBI:16810"/>
        <dbReference type="ChEBI" id="CHEBI:29985"/>
        <dbReference type="ChEBI" id="CHEBI:57766"/>
        <dbReference type="ChEBI" id="CHEBI:57980"/>
        <dbReference type="EC" id="2.6.1.9"/>
    </reaction>
</comment>
<dbReference type="Proteomes" id="UP000019426">
    <property type="component" value="Chromosome M2/40_rep1"/>
</dbReference>
<comment type="pathway">
    <text evidence="2 8">Amino-acid biosynthesis; L-histidine biosynthesis; L-histidine from 5-phospho-alpha-D-ribose 1-diphosphate: step 7/9.</text>
</comment>
<dbReference type="Gene3D" id="3.40.640.10">
    <property type="entry name" value="Type I PLP-dependent aspartate aminotransferase-like (Major domain)"/>
    <property type="match status" value="1"/>
</dbReference>
<dbReference type="UniPathway" id="UPA00031">
    <property type="reaction ID" value="UER00012"/>
</dbReference>
<dbReference type="PANTHER" id="PTHR43643:SF3">
    <property type="entry name" value="HISTIDINOL-PHOSPHATE AMINOTRANSFERASE"/>
    <property type="match status" value="1"/>
</dbReference>
<dbReference type="OrthoDB" id="9813612at2"/>
<dbReference type="InterPro" id="IPR004839">
    <property type="entry name" value="Aminotransferase_I/II_large"/>
</dbReference>
<accession>W6RVL5</accession>
<evidence type="ECO:0000256" key="1">
    <source>
        <dbReference type="ARBA" id="ARBA00001933"/>
    </source>
</evidence>
<dbReference type="GO" id="GO:0000105">
    <property type="term" value="P:L-histidine biosynthetic process"/>
    <property type="evidence" value="ECO:0007669"/>
    <property type="project" value="UniProtKB-UniRule"/>
</dbReference>
<dbReference type="NCBIfam" id="TIGR01141">
    <property type="entry name" value="hisC"/>
    <property type="match status" value="1"/>
</dbReference>
<dbReference type="RefSeq" id="WP_044036124.1">
    <property type="nucleotide sequence ID" value="NZ_HG917868.1"/>
</dbReference>
<dbReference type="PROSITE" id="PS00599">
    <property type="entry name" value="AA_TRANSFER_CLASS_2"/>
    <property type="match status" value="1"/>
</dbReference>
<evidence type="ECO:0000256" key="5">
    <source>
        <dbReference type="ARBA" id="ARBA00022679"/>
    </source>
</evidence>
<dbReference type="PATRIC" id="fig|1216932.3.peg.469"/>
<dbReference type="HOGENOM" id="CLU_017584_3_0_9"/>
<proteinExistence type="inferred from homology"/>
<dbReference type="InterPro" id="IPR015424">
    <property type="entry name" value="PyrdxlP-dep_Trfase"/>
</dbReference>
<dbReference type="SUPFAM" id="SSF53383">
    <property type="entry name" value="PLP-dependent transferases"/>
    <property type="match status" value="1"/>
</dbReference>
<keyword evidence="8" id="KW-0028">Amino-acid biosynthesis</keyword>
<evidence type="ECO:0000256" key="6">
    <source>
        <dbReference type="ARBA" id="ARBA00022898"/>
    </source>
</evidence>
<dbReference type="InterPro" id="IPR015422">
    <property type="entry name" value="PyrdxlP-dep_Trfase_small"/>
</dbReference>
<evidence type="ECO:0000313" key="10">
    <source>
        <dbReference type="EMBL" id="CDM67649.1"/>
    </source>
</evidence>
<evidence type="ECO:0000313" key="11">
    <source>
        <dbReference type="Proteomes" id="UP000019426"/>
    </source>
</evidence>
<reference evidence="10 11" key="1">
    <citation type="submission" date="2013-11" db="EMBL/GenBank/DDBJ databases">
        <title>Complete genome sequence of Clostridum sp. M2/40.</title>
        <authorList>
            <person name="Wibberg D."/>
            <person name="Puehler A."/>
            <person name="Schlueter A."/>
        </authorList>
    </citation>
    <scope>NUCLEOTIDE SEQUENCE [LARGE SCALE GENOMIC DNA]</scope>
    <source>
        <strain evidence="11">M2/40</strain>
    </source>
</reference>
<dbReference type="HAMAP" id="MF_01023">
    <property type="entry name" value="HisC_aminotrans_2"/>
    <property type="match status" value="1"/>
</dbReference>
<evidence type="ECO:0000256" key="3">
    <source>
        <dbReference type="ARBA" id="ARBA00011738"/>
    </source>
</evidence>
<dbReference type="Gene3D" id="3.90.1150.10">
    <property type="entry name" value="Aspartate Aminotransferase, domain 1"/>
    <property type="match status" value="1"/>
</dbReference>
<evidence type="ECO:0000256" key="2">
    <source>
        <dbReference type="ARBA" id="ARBA00005011"/>
    </source>
</evidence>
<dbReference type="KEGG" id="clt:CM240_0484"/>
<dbReference type="eggNOG" id="COG0079">
    <property type="taxonomic scope" value="Bacteria"/>
</dbReference>
<dbReference type="EC" id="2.6.1.9" evidence="8"/>
<dbReference type="GO" id="GO:0004400">
    <property type="term" value="F:histidinol-phosphate transaminase activity"/>
    <property type="evidence" value="ECO:0007669"/>
    <property type="project" value="UniProtKB-UniRule"/>
</dbReference>
<keyword evidence="6 8" id="KW-0663">Pyridoxal phosphate</keyword>
<comment type="subunit">
    <text evidence="3 8">Homodimer.</text>
</comment>
<dbReference type="PANTHER" id="PTHR43643">
    <property type="entry name" value="HISTIDINOL-PHOSPHATE AMINOTRANSFERASE 2"/>
    <property type="match status" value="1"/>
</dbReference>